<dbReference type="InterPro" id="IPR032809">
    <property type="entry name" value="Put_HupE_UreJ"/>
</dbReference>
<dbReference type="KEGG" id="mff:MFFC18_33200"/>
<dbReference type="PROSITE" id="PS00018">
    <property type="entry name" value="EF_HAND_1"/>
    <property type="match status" value="1"/>
</dbReference>
<feature type="transmembrane region" description="Helical" evidence="1">
    <location>
        <begin position="238"/>
        <end position="258"/>
    </location>
</feature>
<dbReference type="OrthoDB" id="9808870at2"/>
<keyword evidence="1" id="KW-0472">Membrane</keyword>
<feature type="transmembrane region" description="Helical" evidence="1">
    <location>
        <begin position="359"/>
        <end position="378"/>
    </location>
</feature>
<feature type="transmembrane region" description="Helical" evidence="1">
    <location>
        <begin position="192"/>
        <end position="217"/>
    </location>
</feature>
<dbReference type="RefSeq" id="WP_075082090.1">
    <property type="nucleotide sequence ID" value="NZ_CP042912.1"/>
</dbReference>
<feature type="transmembrane region" description="Helical" evidence="1">
    <location>
        <begin position="325"/>
        <end position="347"/>
    </location>
</feature>
<evidence type="ECO:0000256" key="1">
    <source>
        <dbReference type="SAM" id="Phobius"/>
    </source>
</evidence>
<dbReference type="Proteomes" id="UP000322214">
    <property type="component" value="Chromosome"/>
</dbReference>
<proteinExistence type="predicted"/>
<feature type="transmembrane region" description="Helical" evidence="1">
    <location>
        <begin position="293"/>
        <end position="313"/>
    </location>
</feature>
<evidence type="ECO:0000313" key="2">
    <source>
        <dbReference type="EMBL" id="QEG23421.1"/>
    </source>
</evidence>
<keyword evidence="1" id="KW-0812">Transmembrane</keyword>
<reference evidence="2 3" key="1">
    <citation type="submission" date="2019-08" db="EMBL/GenBank/DDBJ databases">
        <title>Deep-cultivation of Planctomycetes and their phenomic and genomic characterization uncovers novel biology.</title>
        <authorList>
            <person name="Wiegand S."/>
            <person name="Jogler M."/>
            <person name="Boedeker C."/>
            <person name="Pinto D."/>
            <person name="Vollmers J."/>
            <person name="Rivas-Marin E."/>
            <person name="Kohn T."/>
            <person name="Peeters S.H."/>
            <person name="Heuer A."/>
            <person name="Rast P."/>
            <person name="Oberbeckmann S."/>
            <person name="Bunk B."/>
            <person name="Jeske O."/>
            <person name="Meyerdierks A."/>
            <person name="Storesund J.E."/>
            <person name="Kallscheuer N."/>
            <person name="Luecker S."/>
            <person name="Lage O.M."/>
            <person name="Pohl T."/>
            <person name="Merkel B.J."/>
            <person name="Hornburger P."/>
            <person name="Mueller R.-W."/>
            <person name="Bruemmer F."/>
            <person name="Labrenz M."/>
            <person name="Spormann A.M."/>
            <person name="Op den Camp H."/>
            <person name="Overmann J."/>
            <person name="Amann R."/>
            <person name="Jetten M.S.M."/>
            <person name="Mascher T."/>
            <person name="Medema M.H."/>
            <person name="Devos D.P."/>
            <person name="Kaster A.-K."/>
            <person name="Ovreas L."/>
            <person name="Rohde M."/>
            <person name="Galperin M.Y."/>
            <person name="Jogler C."/>
        </authorList>
    </citation>
    <scope>NUCLEOTIDE SEQUENCE [LARGE SCALE GENOMIC DNA]</scope>
    <source>
        <strain evidence="2 3">FC18</strain>
    </source>
</reference>
<protein>
    <recommendedName>
        <fullName evidence="4">HupE / UreJ protein</fullName>
    </recommendedName>
</protein>
<sequence>MIDRNVTSGLRLLIAIGLLFACGSSALAHKPSDSYLRINAGEETLSVEWDISIKDLDYVIGLDTDNNGEITWGEVKAQQSAIVEHALNRLSLTADGTPCDLRFTKMLVSNHSDGAYVVLDLQSDSPGQIEQLKVDYSLFFEVDPTHRGLVLLRNGDSELTRVICYNDPPLEIMTAETGFAQTLKHYIREGVWHIWIGYDHILFLVSLLLPAVLIGFGEPTESGKRWEPVEKFNPAFRNILKIVTVFTIAHSITLWLAVMGYVSLPSWIVEAVIAFSIVVTACNNLYPILPIKGWAFAFVFGLVHGFGFANVLVDLGLSSMTLGVSLLGFNIGVELGQLAIVVVVMPLIWSIRNTQTYRYGVFCAGSLLIAVLAGIWTIERVSDVVILPIG</sequence>
<organism evidence="2 3">
    <name type="scientific">Mariniblastus fucicola</name>
    <dbReference type="NCBI Taxonomy" id="980251"/>
    <lineage>
        <taxon>Bacteria</taxon>
        <taxon>Pseudomonadati</taxon>
        <taxon>Planctomycetota</taxon>
        <taxon>Planctomycetia</taxon>
        <taxon>Pirellulales</taxon>
        <taxon>Pirellulaceae</taxon>
        <taxon>Mariniblastus</taxon>
    </lineage>
</organism>
<dbReference type="Pfam" id="PF13795">
    <property type="entry name" value="HupE_UreJ_2"/>
    <property type="match status" value="1"/>
</dbReference>
<accession>A0A5B9PL64</accession>
<dbReference type="AlphaFoldDB" id="A0A5B9PL64"/>
<keyword evidence="1" id="KW-1133">Transmembrane helix</keyword>
<keyword evidence="3" id="KW-1185">Reference proteome</keyword>
<dbReference type="PROSITE" id="PS51257">
    <property type="entry name" value="PROKAR_LIPOPROTEIN"/>
    <property type="match status" value="1"/>
</dbReference>
<evidence type="ECO:0000313" key="3">
    <source>
        <dbReference type="Proteomes" id="UP000322214"/>
    </source>
</evidence>
<evidence type="ECO:0008006" key="4">
    <source>
        <dbReference type="Google" id="ProtNLM"/>
    </source>
</evidence>
<dbReference type="STRING" id="980251.GCA_001642875_02754"/>
<feature type="transmembrane region" description="Helical" evidence="1">
    <location>
        <begin position="264"/>
        <end position="286"/>
    </location>
</feature>
<gene>
    <name evidence="2" type="ORF">MFFC18_33200</name>
</gene>
<name>A0A5B9PL64_9BACT</name>
<dbReference type="InterPro" id="IPR018247">
    <property type="entry name" value="EF_Hand_1_Ca_BS"/>
</dbReference>
<dbReference type="EMBL" id="CP042912">
    <property type="protein sequence ID" value="QEG23421.1"/>
    <property type="molecule type" value="Genomic_DNA"/>
</dbReference>